<comment type="caution">
    <text evidence="24">The sequence shown here is derived from an EMBL/GenBank/DDBJ whole genome shotgun (WGS) entry which is preliminary data.</text>
</comment>
<keyword evidence="6" id="KW-0813">Transport</keyword>
<feature type="transmembrane region" description="Helical" evidence="19">
    <location>
        <begin position="676"/>
        <end position="699"/>
    </location>
</feature>
<evidence type="ECO:0000256" key="13">
    <source>
        <dbReference type="ARBA" id="ARBA00022982"/>
    </source>
</evidence>
<evidence type="ECO:0000256" key="12">
    <source>
        <dbReference type="ARBA" id="ARBA00022859"/>
    </source>
</evidence>
<dbReference type="Pfam" id="PF03351">
    <property type="entry name" value="DOMON"/>
    <property type="match status" value="1"/>
</dbReference>
<evidence type="ECO:0000256" key="6">
    <source>
        <dbReference type="ARBA" id="ARBA00022448"/>
    </source>
</evidence>
<evidence type="ECO:0000256" key="20">
    <source>
        <dbReference type="SAM" id="SignalP"/>
    </source>
</evidence>
<evidence type="ECO:0000313" key="24">
    <source>
        <dbReference type="EMBL" id="KAK0052149.1"/>
    </source>
</evidence>
<dbReference type="Proteomes" id="UP001233172">
    <property type="component" value="Unassembled WGS sequence"/>
</dbReference>
<evidence type="ECO:0000256" key="5">
    <source>
        <dbReference type="ARBA" id="ARBA00009195"/>
    </source>
</evidence>
<evidence type="ECO:0000256" key="7">
    <source>
        <dbReference type="ARBA" id="ARBA00022525"/>
    </source>
</evidence>
<gene>
    <name evidence="24" type="ORF">Bpfe_018479</name>
</gene>
<dbReference type="Pfam" id="PF02014">
    <property type="entry name" value="Reeler"/>
    <property type="match status" value="1"/>
</dbReference>
<reference evidence="24" key="1">
    <citation type="journal article" date="2023" name="PLoS Negl. Trop. Dis.">
        <title>A genome sequence for Biomphalaria pfeifferi, the major vector snail for the human-infecting parasite Schistosoma mansoni.</title>
        <authorList>
            <person name="Bu L."/>
            <person name="Lu L."/>
            <person name="Laidemitt M.R."/>
            <person name="Zhang S.M."/>
            <person name="Mutuku M."/>
            <person name="Mkoji G."/>
            <person name="Steinauer M."/>
            <person name="Loker E.S."/>
        </authorList>
    </citation>
    <scope>NUCLEOTIDE SEQUENCE</scope>
    <source>
        <strain evidence="24">KasaAsao</strain>
    </source>
</reference>
<feature type="transmembrane region" description="Helical" evidence="19">
    <location>
        <begin position="608"/>
        <end position="631"/>
    </location>
</feature>
<dbReference type="SMART" id="SM00665">
    <property type="entry name" value="B561"/>
    <property type="match status" value="1"/>
</dbReference>
<dbReference type="InterPro" id="IPR006593">
    <property type="entry name" value="Cyt_b561/ferric_Rdtase_TM"/>
</dbReference>
<evidence type="ECO:0000256" key="9">
    <source>
        <dbReference type="ARBA" id="ARBA00022588"/>
    </source>
</evidence>
<dbReference type="PANTHER" id="PTHR45828:SF9">
    <property type="entry name" value="CELL WALL INTEGRITY AND STRESS RESPONSE COMPONENT 4-LIKE-RELATED"/>
    <property type="match status" value="1"/>
</dbReference>
<dbReference type="GO" id="GO:0016020">
    <property type="term" value="C:membrane"/>
    <property type="evidence" value="ECO:0007669"/>
    <property type="project" value="UniProtKB-SubCell"/>
</dbReference>
<keyword evidence="12" id="KW-0391">Immunity</keyword>
<evidence type="ECO:0000256" key="18">
    <source>
        <dbReference type="ARBA" id="ARBA00023180"/>
    </source>
</evidence>
<evidence type="ECO:0000256" key="16">
    <source>
        <dbReference type="ARBA" id="ARBA00023022"/>
    </source>
</evidence>
<evidence type="ECO:0000259" key="23">
    <source>
        <dbReference type="PROSITE" id="PS51019"/>
    </source>
</evidence>
<feature type="domain" description="DOMON" evidence="21">
    <location>
        <begin position="302"/>
        <end position="423"/>
    </location>
</feature>
<feature type="signal peptide" evidence="20">
    <location>
        <begin position="1"/>
        <end position="25"/>
    </location>
</feature>
<keyword evidence="25" id="KW-1185">Reference proteome</keyword>
<dbReference type="EMBL" id="JASAOG010000097">
    <property type="protein sequence ID" value="KAK0052149.1"/>
    <property type="molecule type" value="Genomic_DNA"/>
</dbReference>
<feature type="domain" description="Cytochrome b561" evidence="22">
    <location>
        <begin position="426"/>
        <end position="635"/>
    </location>
</feature>
<dbReference type="CDD" id="cd08544">
    <property type="entry name" value="Reeler"/>
    <property type="match status" value="1"/>
</dbReference>
<dbReference type="PROSITE" id="PS50939">
    <property type="entry name" value="CYTOCHROME_B561"/>
    <property type="match status" value="1"/>
</dbReference>
<evidence type="ECO:0000256" key="11">
    <source>
        <dbReference type="ARBA" id="ARBA00022729"/>
    </source>
</evidence>
<feature type="transmembrane region" description="Helical" evidence="19">
    <location>
        <begin position="508"/>
        <end position="526"/>
    </location>
</feature>
<keyword evidence="13" id="KW-0249">Electron transport</keyword>
<keyword evidence="9" id="KW-0399">Innate immunity</keyword>
<dbReference type="PANTHER" id="PTHR45828">
    <property type="entry name" value="CYTOCHROME B561/FERRIC REDUCTASE TRANSMEMBRANE"/>
    <property type="match status" value="1"/>
</dbReference>
<evidence type="ECO:0000256" key="8">
    <source>
        <dbReference type="ARBA" id="ARBA00022529"/>
    </source>
</evidence>
<dbReference type="Gene3D" id="2.60.40.4060">
    <property type="entry name" value="Reeler domain"/>
    <property type="match status" value="1"/>
</dbReference>
<feature type="transmembrane region" description="Helical" evidence="19">
    <location>
        <begin position="468"/>
        <end position="487"/>
    </location>
</feature>
<evidence type="ECO:0000256" key="3">
    <source>
        <dbReference type="ARBA" id="ARBA00004613"/>
    </source>
</evidence>
<keyword evidence="11 20" id="KW-0732">Signal</keyword>
<evidence type="ECO:0000256" key="4">
    <source>
        <dbReference type="ARBA" id="ARBA00008501"/>
    </source>
</evidence>
<evidence type="ECO:0000313" key="25">
    <source>
        <dbReference type="Proteomes" id="UP001233172"/>
    </source>
</evidence>
<dbReference type="AlphaFoldDB" id="A0AAD8BE29"/>
<evidence type="ECO:0000256" key="1">
    <source>
        <dbReference type="ARBA" id="ARBA00001970"/>
    </source>
</evidence>
<keyword evidence="18" id="KW-0325">Glycoprotein</keyword>
<comment type="cofactor">
    <cofactor evidence="1">
        <name>heme b</name>
        <dbReference type="ChEBI" id="CHEBI:60344"/>
    </cofactor>
</comment>
<comment type="subcellular location">
    <subcellularLocation>
        <location evidence="2">Membrane</location>
        <topology evidence="2">Multi-pass membrane protein</topology>
    </subcellularLocation>
    <subcellularLocation>
        <location evidence="3">Secreted</location>
    </subcellularLocation>
</comment>
<dbReference type="Gene3D" id="1.20.120.1770">
    <property type="match status" value="1"/>
</dbReference>
<keyword evidence="7" id="KW-0964">Secreted</keyword>
<keyword evidence="10 19" id="KW-0812">Transmembrane</keyword>
<comment type="similarity">
    <text evidence="4">Belongs to the insect defense protein family.</text>
</comment>
<dbReference type="PROSITE" id="PS51019">
    <property type="entry name" value="REELIN"/>
    <property type="match status" value="1"/>
</dbReference>
<evidence type="ECO:0000256" key="10">
    <source>
        <dbReference type="ARBA" id="ARBA00022692"/>
    </source>
</evidence>
<name>A0AAD8BE29_BIOPF</name>
<feature type="domain" description="Reelin" evidence="23">
    <location>
        <begin position="20"/>
        <end position="188"/>
    </location>
</feature>
<dbReference type="GO" id="GO:0005576">
    <property type="term" value="C:extracellular region"/>
    <property type="evidence" value="ECO:0007669"/>
    <property type="project" value="UniProtKB-SubCell"/>
</dbReference>
<dbReference type="InterPro" id="IPR002861">
    <property type="entry name" value="Reeler_dom"/>
</dbReference>
<evidence type="ECO:0000256" key="15">
    <source>
        <dbReference type="ARBA" id="ARBA00023004"/>
    </source>
</evidence>
<organism evidence="24 25">
    <name type="scientific">Biomphalaria pfeifferi</name>
    <name type="common">Bloodfluke planorb</name>
    <name type="synonym">Freshwater snail</name>
    <dbReference type="NCBI Taxonomy" id="112525"/>
    <lineage>
        <taxon>Eukaryota</taxon>
        <taxon>Metazoa</taxon>
        <taxon>Spiralia</taxon>
        <taxon>Lophotrochozoa</taxon>
        <taxon>Mollusca</taxon>
        <taxon>Gastropoda</taxon>
        <taxon>Heterobranchia</taxon>
        <taxon>Euthyneura</taxon>
        <taxon>Panpulmonata</taxon>
        <taxon>Hygrophila</taxon>
        <taxon>Lymnaeoidea</taxon>
        <taxon>Planorbidae</taxon>
        <taxon>Biomphalaria</taxon>
    </lineage>
</organism>
<protein>
    <submittedName>
        <fullName evidence="24">Ferric-chelate reductase 1</fullName>
    </submittedName>
</protein>
<dbReference type="CDD" id="cd08760">
    <property type="entry name" value="Cyt_b561_FRRS1_like"/>
    <property type="match status" value="1"/>
</dbReference>
<keyword evidence="15" id="KW-0408">Iron</keyword>
<dbReference type="GO" id="GO:0045087">
    <property type="term" value="P:innate immune response"/>
    <property type="evidence" value="ECO:0007669"/>
    <property type="project" value="UniProtKB-KW"/>
</dbReference>
<feature type="transmembrane region" description="Helical" evidence="19">
    <location>
        <begin position="546"/>
        <end position="563"/>
    </location>
</feature>
<keyword evidence="17 19" id="KW-0472">Membrane</keyword>
<dbReference type="InterPro" id="IPR051237">
    <property type="entry name" value="Ferric-chelate_Red/DefProt"/>
</dbReference>
<dbReference type="InterPro" id="IPR005018">
    <property type="entry name" value="DOMON_domain"/>
</dbReference>
<evidence type="ECO:0000256" key="2">
    <source>
        <dbReference type="ARBA" id="ARBA00004141"/>
    </source>
</evidence>
<dbReference type="InterPro" id="IPR042307">
    <property type="entry name" value="Reeler_sf"/>
</dbReference>
<reference evidence="24" key="2">
    <citation type="submission" date="2023-04" db="EMBL/GenBank/DDBJ databases">
        <authorList>
            <person name="Bu L."/>
            <person name="Lu L."/>
            <person name="Laidemitt M.R."/>
            <person name="Zhang S.M."/>
            <person name="Mutuku M."/>
            <person name="Mkoji G."/>
            <person name="Steinauer M."/>
            <person name="Loker E.S."/>
        </authorList>
    </citation>
    <scope>NUCLEOTIDE SEQUENCE</scope>
    <source>
        <strain evidence="24">KasaAsao</strain>
        <tissue evidence="24">Whole Snail</tissue>
    </source>
</reference>
<feature type="transmembrane region" description="Helical" evidence="19">
    <location>
        <begin position="575"/>
        <end position="596"/>
    </location>
</feature>
<proteinExistence type="inferred from homology"/>
<evidence type="ECO:0000259" key="21">
    <source>
        <dbReference type="PROSITE" id="PS50836"/>
    </source>
</evidence>
<evidence type="ECO:0000259" key="22">
    <source>
        <dbReference type="PROSITE" id="PS50939"/>
    </source>
</evidence>
<sequence>MDKETQRNIHVVLLVVLFVIQRSQCRSGGAPPTSCQTLLPSHGQNTPRTTTSPYAVLVSQNVYKSGETIQVMLRGLCQTTFKGFLVQARRIDPRDPRSKQDPIGKFTLVPGARYECGNNESTLTHSSPYNGTSIRFNWTAPDTPQGHLQIFATIVLKFDTFWSKLTSVVIQDSTAQPLSGSPNDLRTPFIQPCESDRPTSPAPVTTTLATTSLFVVADANTTHNQTEQTTALSLTTVAESSTMQQWTTMTSFVTTVQIKLTNKTAALQPPDWSKSSASEGTFEEAKCGQDRGCFIGCNSKSCDFIVMWSNLGDYFWFYIKARRLPGKNGQYIALAFSSDQTMGSDSVVDCVQDGEQLSVHVSYNTRYGNTVMTHLNKVMLNQASVKNPGDDLLYCQFARKKIVEENKAHDLSTDVYLMLAQGSLLAGVKQEHSRVPVVSGRRLDLRTYNVSRQLLTPPSILIKAHACLMLFAWLFCASIGTVMARFYKPLWPKTKICGRKVWYTVHRLCMLIAGILTIIAFVLIFYEVQGLSEISILRLKKLHPVVGIATTCLVILQVLMGLFRPSSTSVNRPVFNYGHWLLGIVTHVATVFNIVIGCGLQKAAVHFTIVYLVYGFAVYQIVVIVVLEIIFCNIRVNVKKQQSYSIYEMRNTIYSSTKDLLEDVNSEPPRSSLLKFILGTHILLVASITTTVIAMIVLMPSNAA</sequence>
<accession>A0AAD8BE29</accession>
<evidence type="ECO:0000256" key="17">
    <source>
        <dbReference type="ARBA" id="ARBA00023136"/>
    </source>
</evidence>
<dbReference type="GO" id="GO:0042742">
    <property type="term" value="P:defense response to bacterium"/>
    <property type="evidence" value="ECO:0007669"/>
    <property type="project" value="UniProtKB-KW"/>
</dbReference>
<keyword evidence="16" id="KW-0044">Antibiotic</keyword>
<keyword evidence="8" id="KW-0929">Antimicrobial</keyword>
<dbReference type="PROSITE" id="PS50836">
    <property type="entry name" value="DOMON"/>
    <property type="match status" value="1"/>
</dbReference>
<evidence type="ECO:0000256" key="14">
    <source>
        <dbReference type="ARBA" id="ARBA00022989"/>
    </source>
</evidence>
<comment type="similarity">
    <text evidence="5">Belongs to the FRRS1 family.</text>
</comment>
<keyword evidence="14 19" id="KW-1133">Transmembrane helix</keyword>
<dbReference type="Pfam" id="PF03188">
    <property type="entry name" value="Cytochrom_B561"/>
    <property type="match status" value="1"/>
</dbReference>
<feature type="chain" id="PRO_5041923417" evidence="20">
    <location>
        <begin position="26"/>
        <end position="704"/>
    </location>
</feature>
<evidence type="ECO:0000256" key="19">
    <source>
        <dbReference type="SAM" id="Phobius"/>
    </source>
</evidence>